<sequence>MPVPERRQHVLPFVRAVAGLISYLHLDVHTADFGFLQAAAELSADACGAAACSALLLVLVGFGPTVAARSILDAIVSIAATLAAIHIDCLLAYLRTDHTKEVNDYIVRTLGMDFAFPRERLFYLKDAVAQSGLPLLRDASVAERLVSVDALAAMHGMQHTALLMDAVLFALQRAVFQDNGIDVMHWITHVIRVADAGAASGLGGLIQAYVATLFSSRTATPIPEAFLWRLFAPESITDPGGRDAPPAQVFGLLYVLRYNAHLLEQPKAPSGTPYTPGTRSSPGTPLSQLRQGADAAARPECAEYSDQLLDSLPVSWLLQ</sequence>
<gene>
    <name evidence="1" type="ORF">IWQ57_006026</name>
</gene>
<organism evidence="1 2">
    <name type="scientific">Coemansia nantahalensis</name>
    <dbReference type="NCBI Taxonomy" id="2789366"/>
    <lineage>
        <taxon>Eukaryota</taxon>
        <taxon>Fungi</taxon>
        <taxon>Fungi incertae sedis</taxon>
        <taxon>Zoopagomycota</taxon>
        <taxon>Kickxellomycotina</taxon>
        <taxon>Kickxellomycetes</taxon>
        <taxon>Kickxellales</taxon>
        <taxon>Kickxellaceae</taxon>
        <taxon>Coemansia</taxon>
    </lineage>
</organism>
<dbReference type="EMBL" id="JANBUJ010003203">
    <property type="protein sequence ID" value="KAJ2761521.1"/>
    <property type="molecule type" value="Genomic_DNA"/>
</dbReference>
<keyword evidence="2" id="KW-1185">Reference proteome</keyword>
<proteinExistence type="predicted"/>
<name>A0ACC1JKX0_9FUNG</name>
<feature type="non-terminal residue" evidence="1">
    <location>
        <position position="319"/>
    </location>
</feature>
<reference evidence="1" key="1">
    <citation type="submission" date="2022-07" db="EMBL/GenBank/DDBJ databases">
        <title>Phylogenomic reconstructions and comparative analyses of Kickxellomycotina fungi.</title>
        <authorList>
            <person name="Reynolds N.K."/>
            <person name="Stajich J.E."/>
            <person name="Barry K."/>
            <person name="Grigoriev I.V."/>
            <person name="Crous P."/>
            <person name="Smith M.E."/>
        </authorList>
    </citation>
    <scope>NUCLEOTIDE SEQUENCE</scope>
    <source>
        <strain evidence="1">CBS 109366</strain>
    </source>
</reference>
<accession>A0ACC1JKX0</accession>
<dbReference type="Proteomes" id="UP001140234">
    <property type="component" value="Unassembled WGS sequence"/>
</dbReference>
<evidence type="ECO:0000313" key="2">
    <source>
        <dbReference type="Proteomes" id="UP001140234"/>
    </source>
</evidence>
<evidence type="ECO:0000313" key="1">
    <source>
        <dbReference type="EMBL" id="KAJ2761521.1"/>
    </source>
</evidence>
<protein>
    <submittedName>
        <fullName evidence="1">Uncharacterized protein</fullName>
    </submittedName>
</protein>
<comment type="caution">
    <text evidence="1">The sequence shown here is derived from an EMBL/GenBank/DDBJ whole genome shotgun (WGS) entry which is preliminary data.</text>
</comment>